<dbReference type="EMBL" id="FODF01000006">
    <property type="protein sequence ID" value="SEN57028.1"/>
    <property type="molecule type" value="Genomic_DNA"/>
</dbReference>
<gene>
    <name evidence="2" type="ORF">SAMN05216454_1066</name>
</gene>
<feature type="transmembrane region" description="Helical" evidence="1">
    <location>
        <begin position="12"/>
        <end position="36"/>
    </location>
</feature>
<keyword evidence="3" id="KW-1185">Reference proteome</keyword>
<feature type="transmembrane region" description="Helical" evidence="1">
    <location>
        <begin position="48"/>
        <end position="72"/>
    </location>
</feature>
<accession>A0A1H8HMZ4</accession>
<sequence>MGKGKYSRQRGIASKILIFLVSAIAIIATSSSLIFFNVPSYVYSNMVGLFIFSLYFGTAQSLVFVCIMQIIMMKTGLATEFLSYSFVLWVTNVLIIKIAQGGIPKRIAKNRNYNLIAVIVASVVLMAILSKPVSVAAFNWIQGGGRSFEGFINKEFIIEQLKIFGLSGIVTFIFYKIFNRFDV</sequence>
<keyword evidence="1" id="KW-0472">Membrane</keyword>
<feature type="transmembrane region" description="Helical" evidence="1">
    <location>
        <begin position="84"/>
        <end position="103"/>
    </location>
</feature>
<organism evidence="2 3">
    <name type="scientific">Peptostreptococcus russellii</name>
    <dbReference type="NCBI Taxonomy" id="215200"/>
    <lineage>
        <taxon>Bacteria</taxon>
        <taxon>Bacillati</taxon>
        <taxon>Bacillota</taxon>
        <taxon>Clostridia</taxon>
        <taxon>Peptostreptococcales</taxon>
        <taxon>Peptostreptococcaceae</taxon>
        <taxon>Peptostreptococcus</taxon>
    </lineage>
</organism>
<name>A0A1H8HMZ4_9FIRM</name>
<evidence type="ECO:0000313" key="3">
    <source>
        <dbReference type="Proteomes" id="UP000199512"/>
    </source>
</evidence>
<feature type="transmembrane region" description="Helical" evidence="1">
    <location>
        <begin position="115"/>
        <end position="141"/>
    </location>
</feature>
<proteinExistence type="predicted"/>
<feature type="transmembrane region" description="Helical" evidence="1">
    <location>
        <begin position="161"/>
        <end position="178"/>
    </location>
</feature>
<protein>
    <submittedName>
        <fullName evidence="2">Uncharacterized protein</fullName>
    </submittedName>
</protein>
<dbReference type="Proteomes" id="UP000199512">
    <property type="component" value="Unassembled WGS sequence"/>
</dbReference>
<dbReference type="RefSeq" id="WP_091975230.1">
    <property type="nucleotide sequence ID" value="NZ_CAUWDX010000004.1"/>
</dbReference>
<reference evidence="2 3" key="1">
    <citation type="submission" date="2016-10" db="EMBL/GenBank/DDBJ databases">
        <authorList>
            <person name="de Groot N.N."/>
        </authorList>
    </citation>
    <scope>NUCLEOTIDE SEQUENCE [LARGE SCALE GENOMIC DNA]</scope>
    <source>
        <strain evidence="2 3">Calf135</strain>
    </source>
</reference>
<evidence type="ECO:0000313" key="2">
    <source>
        <dbReference type="EMBL" id="SEN57028.1"/>
    </source>
</evidence>
<evidence type="ECO:0000256" key="1">
    <source>
        <dbReference type="SAM" id="Phobius"/>
    </source>
</evidence>
<dbReference type="OrthoDB" id="10000673at2"/>
<keyword evidence="1" id="KW-0812">Transmembrane</keyword>
<dbReference type="AlphaFoldDB" id="A0A1H8HMZ4"/>
<keyword evidence="1" id="KW-1133">Transmembrane helix</keyword>